<accession>A0A3D9CGX5</accession>
<keyword evidence="2" id="KW-1185">Reference proteome</keyword>
<reference evidence="1 2" key="1">
    <citation type="journal article" date="2007" name="Int. J. Syst. Evol. Microbiol.">
        <title>Chryseobacterium flavum sp. nov., isolated from polluted soil.</title>
        <authorList>
            <person name="Zhou Y."/>
            <person name="Dong J."/>
            <person name="Wang X."/>
            <person name="Huang X."/>
            <person name="Zhang K.Y."/>
            <person name="Zhang Y.Q."/>
            <person name="Guo Y.F."/>
            <person name="Lai R."/>
            <person name="Li W.J."/>
        </authorList>
    </citation>
    <scope>NUCLEOTIDE SEQUENCE [LARGE SCALE GENOMIC DNA]</scope>
    <source>
        <strain evidence="1 2">KCTC 12877</strain>
    </source>
</reference>
<dbReference type="EMBL" id="QNUE01000020">
    <property type="protein sequence ID" value="REC65018.1"/>
    <property type="molecule type" value="Genomic_DNA"/>
</dbReference>
<dbReference type="RefSeq" id="WP_115963556.1">
    <property type="nucleotide sequence ID" value="NZ_DAMBAE010000004.1"/>
</dbReference>
<proteinExistence type="predicted"/>
<gene>
    <name evidence="1" type="ORF">DRF59_18165</name>
</gene>
<sequence>MKKSFVTADNEGKLILKSVKLTQPLVKPEIKDAVLPTEIHTGESAKKSILTKLINQLKRIRI</sequence>
<dbReference type="AlphaFoldDB" id="A0A3D9CGX5"/>
<dbReference type="Proteomes" id="UP000256769">
    <property type="component" value="Unassembled WGS sequence"/>
</dbReference>
<evidence type="ECO:0000313" key="2">
    <source>
        <dbReference type="Proteomes" id="UP000256769"/>
    </source>
</evidence>
<protein>
    <submittedName>
        <fullName evidence="1">Uncharacterized protein</fullName>
    </submittedName>
</protein>
<comment type="caution">
    <text evidence="1">The sequence shown here is derived from an EMBL/GenBank/DDBJ whole genome shotgun (WGS) entry which is preliminary data.</text>
</comment>
<name>A0A3D9CGX5_9FLAO</name>
<evidence type="ECO:0000313" key="1">
    <source>
        <dbReference type="EMBL" id="REC65018.1"/>
    </source>
</evidence>
<organism evidence="1 2">
    <name type="scientific">Chryseobacterium flavum</name>
    <dbReference type="NCBI Taxonomy" id="415851"/>
    <lineage>
        <taxon>Bacteria</taxon>
        <taxon>Pseudomonadati</taxon>
        <taxon>Bacteroidota</taxon>
        <taxon>Flavobacteriia</taxon>
        <taxon>Flavobacteriales</taxon>
        <taxon>Weeksellaceae</taxon>
        <taxon>Chryseobacterium group</taxon>
        <taxon>Chryseobacterium</taxon>
    </lineage>
</organism>